<dbReference type="EMBL" id="JRES01000577">
    <property type="protein sequence ID" value="KNC30089.1"/>
    <property type="molecule type" value="Genomic_DNA"/>
</dbReference>
<evidence type="ECO:0000313" key="2">
    <source>
        <dbReference type="Proteomes" id="UP000037069"/>
    </source>
</evidence>
<accession>A0A0L0CF24</accession>
<dbReference type="AlphaFoldDB" id="A0A0L0CF24"/>
<evidence type="ECO:0000313" key="1">
    <source>
        <dbReference type="EMBL" id="KNC30089.1"/>
    </source>
</evidence>
<sequence>MFFKLNDHANFCHKEDFVKDEMLQLMYLLLAAVACQAGLLYPEVPITSAITNVHSPTAISHQSITHIHTKDPQLLVKPSDYILAKEALPTHHKESTHLDNIVLSSIATSAENEEFDYIKSSDFDTASTSISYKDNTPVLTSYSHTPAHLTYAARPIVYKMLPHHKSSVLNRNLTTGVA</sequence>
<dbReference type="Proteomes" id="UP000037069">
    <property type="component" value="Unassembled WGS sequence"/>
</dbReference>
<comment type="caution">
    <text evidence="1">The sequence shown here is derived from an EMBL/GenBank/DDBJ whole genome shotgun (WGS) entry which is preliminary data.</text>
</comment>
<name>A0A0L0CF24_LUCCU</name>
<dbReference type="OrthoDB" id="8034930at2759"/>
<organism evidence="1 2">
    <name type="scientific">Lucilia cuprina</name>
    <name type="common">Green bottle fly</name>
    <name type="synonym">Australian sheep blowfly</name>
    <dbReference type="NCBI Taxonomy" id="7375"/>
    <lineage>
        <taxon>Eukaryota</taxon>
        <taxon>Metazoa</taxon>
        <taxon>Ecdysozoa</taxon>
        <taxon>Arthropoda</taxon>
        <taxon>Hexapoda</taxon>
        <taxon>Insecta</taxon>
        <taxon>Pterygota</taxon>
        <taxon>Neoptera</taxon>
        <taxon>Endopterygota</taxon>
        <taxon>Diptera</taxon>
        <taxon>Brachycera</taxon>
        <taxon>Muscomorpha</taxon>
        <taxon>Oestroidea</taxon>
        <taxon>Calliphoridae</taxon>
        <taxon>Luciliinae</taxon>
        <taxon>Lucilia</taxon>
    </lineage>
</organism>
<dbReference type="PROSITE" id="PS51257">
    <property type="entry name" value="PROKAR_LIPOPROTEIN"/>
    <property type="match status" value="1"/>
</dbReference>
<reference evidence="1 2" key="1">
    <citation type="journal article" date="2015" name="Nat. Commun.">
        <title>Lucilia cuprina genome unlocks parasitic fly biology to underpin future interventions.</title>
        <authorList>
            <person name="Anstead C.A."/>
            <person name="Korhonen P.K."/>
            <person name="Young N.D."/>
            <person name="Hall R.S."/>
            <person name="Jex A.R."/>
            <person name="Murali S.C."/>
            <person name="Hughes D.S."/>
            <person name="Lee S.F."/>
            <person name="Perry T."/>
            <person name="Stroehlein A.J."/>
            <person name="Ansell B.R."/>
            <person name="Breugelmans B."/>
            <person name="Hofmann A."/>
            <person name="Qu J."/>
            <person name="Dugan S."/>
            <person name="Lee S.L."/>
            <person name="Chao H."/>
            <person name="Dinh H."/>
            <person name="Han Y."/>
            <person name="Doddapaneni H.V."/>
            <person name="Worley K.C."/>
            <person name="Muzny D.M."/>
            <person name="Ioannidis P."/>
            <person name="Waterhouse R.M."/>
            <person name="Zdobnov E.M."/>
            <person name="James P.J."/>
            <person name="Bagnall N.H."/>
            <person name="Kotze A.C."/>
            <person name="Gibbs R.A."/>
            <person name="Richards S."/>
            <person name="Batterham P."/>
            <person name="Gasser R.B."/>
        </authorList>
    </citation>
    <scope>NUCLEOTIDE SEQUENCE [LARGE SCALE GENOMIC DNA]</scope>
    <source>
        <strain evidence="1 2">LS</strain>
        <tissue evidence="1">Full body</tissue>
    </source>
</reference>
<proteinExistence type="predicted"/>
<gene>
    <name evidence="1" type="ORF">FF38_09547</name>
</gene>
<keyword evidence="2" id="KW-1185">Reference proteome</keyword>
<protein>
    <submittedName>
        <fullName evidence="1">Uncharacterized protein</fullName>
    </submittedName>
</protein>